<name>A0A0C9YY26_9AGAM</name>
<dbReference type="EMBL" id="KN833748">
    <property type="protein sequence ID" value="KIK21691.1"/>
    <property type="molecule type" value="Genomic_DNA"/>
</dbReference>
<reference evidence="3" key="2">
    <citation type="submission" date="2015-01" db="EMBL/GenBank/DDBJ databases">
        <title>Evolutionary Origins and Diversification of the Mycorrhizal Mutualists.</title>
        <authorList>
            <consortium name="DOE Joint Genome Institute"/>
            <consortium name="Mycorrhizal Genomics Consortium"/>
            <person name="Kohler A."/>
            <person name="Kuo A."/>
            <person name="Nagy L.G."/>
            <person name="Floudas D."/>
            <person name="Copeland A."/>
            <person name="Barry K.W."/>
            <person name="Cichocki N."/>
            <person name="Veneault-Fourrey C."/>
            <person name="LaButti K."/>
            <person name="Lindquist E.A."/>
            <person name="Lipzen A."/>
            <person name="Lundell T."/>
            <person name="Morin E."/>
            <person name="Murat C."/>
            <person name="Riley R."/>
            <person name="Ohm R."/>
            <person name="Sun H."/>
            <person name="Tunlid A."/>
            <person name="Henrissat B."/>
            <person name="Grigoriev I.V."/>
            <person name="Hibbett D.S."/>
            <person name="Martin F."/>
        </authorList>
    </citation>
    <scope>NUCLEOTIDE SEQUENCE [LARGE SCALE GENOMIC DNA]</scope>
    <source>
        <strain evidence="3">441</strain>
    </source>
</reference>
<gene>
    <name evidence="2" type="ORF">PISMIDRAFT_12094</name>
</gene>
<accession>A0A0C9YY26</accession>
<dbReference type="Proteomes" id="UP000054018">
    <property type="component" value="Unassembled WGS sequence"/>
</dbReference>
<reference evidence="2 3" key="1">
    <citation type="submission" date="2014-04" db="EMBL/GenBank/DDBJ databases">
        <authorList>
            <consortium name="DOE Joint Genome Institute"/>
            <person name="Kuo A."/>
            <person name="Kohler A."/>
            <person name="Costa M.D."/>
            <person name="Nagy L.G."/>
            <person name="Floudas D."/>
            <person name="Copeland A."/>
            <person name="Barry K.W."/>
            <person name="Cichocki N."/>
            <person name="Veneault-Fourrey C."/>
            <person name="LaButti K."/>
            <person name="Lindquist E.A."/>
            <person name="Lipzen A."/>
            <person name="Lundell T."/>
            <person name="Morin E."/>
            <person name="Murat C."/>
            <person name="Sun H."/>
            <person name="Tunlid A."/>
            <person name="Henrissat B."/>
            <person name="Grigoriev I.V."/>
            <person name="Hibbett D.S."/>
            <person name="Martin F."/>
            <person name="Nordberg H.P."/>
            <person name="Cantor M.N."/>
            <person name="Hua S.X."/>
        </authorList>
    </citation>
    <scope>NUCLEOTIDE SEQUENCE [LARGE SCALE GENOMIC DNA]</scope>
    <source>
        <strain evidence="2 3">441</strain>
    </source>
</reference>
<sequence length="64" mass="7210">MASGDMRKTLPGFQNEGSLPEQSSTFDDIYALYINDPGDHDLLDDEEDTMNLRSMADFLHEIAD</sequence>
<protein>
    <submittedName>
        <fullName evidence="2">Unplaced genomic scaffold scaffold_64, whole genome shotgun sequence</fullName>
    </submittedName>
</protein>
<dbReference type="AlphaFoldDB" id="A0A0C9YY26"/>
<keyword evidence="3" id="KW-1185">Reference proteome</keyword>
<feature type="region of interest" description="Disordered" evidence="1">
    <location>
        <begin position="1"/>
        <end position="22"/>
    </location>
</feature>
<evidence type="ECO:0000313" key="2">
    <source>
        <dbReference type="EMBL" id="KIK21691.1"/>
    </source>
</evidence>
<dbReference type="HOGENOM" id="CLU_212898_0_0_1"/>
<proteinExistence type="predicted"/>
<organism evidence="2 3">
    <name type="scientific">Pisolithus microcarpus 441</name>
    <dbReference type="NCBI Taxonomy" id="765257"/>
    <lineage>
        <taxon>Eukaryota</taxon>
        <taxon>Fungi</taxon>
        <taxon>Dikarya</taxon>
        <taxon>Basidiomycota</taxon>
        <taxon>Agaricomycotina</taxon>
        <taxon>Agaricomycetes</taxon>
        <taxon>Agaricomycetidae</taxon>
        <taxon>Boletales</taxon>
        <taxon>Sclerodermatineae</taxon>
        <taxon>Pisolithaceae</taxon>
        <taxon>Pisolithus</taxon>
    </lineage>
</organism>
<evidence type="ECO:0000313" key="3">
    <source>
        <dbReference type="Proteomes" id="UP000054018"/>
    </source>
</evidence>
<dbReference type="OrthoDB" id="10525628at2759"/>
<evidence type="ECO:0000256" key="1">
    <source>
        <dbReference type="SAM" id="MobiDB-lite"/>
    </source>
</evidence>